<proteinExistence type="predicted"/>
<dbReference type="Proteomes" id="UP000297245">
    <property type="component" value="Unassembled WGS sequence"/>
</dbReference>
<dbReference type="EMBL" id="ML180178">
    <property type="protein sequence ID" value="THU78514.1"/>
    <property type="molecule type" value="Genomic_DNA"/>
</dbReference>
<dbReference type="OrthoDB" id="2689033at2759"/>
<accession>A0A4S8KRU1</accession>
<sequence>MQAMYEESEEAAENDSTNTNVFEMMSQMGILNDSDGEGLDIPDLNKFILPTGAIDNNMDYSPYPDKIMMLLDIMDNLPRLRLSTNHFKLVLWLLKQAGVQQVPSYDSFRKMQKELGSICGSEPIECKSSIGNHFYVNDPREAIKRQFANPEVAPHINFYPEETDGPISDVWQADRWREFDPSDLTPMYSINGKQFYINEVAMLRDNWLVIPLLWVKRHGELHADCQIIDIAQDRSWVLNTAIESIPACEFDANYLEIIESMPEKKIPWSDASSIPVMPNPKRSLVGEGEDLYVVMIPLWADDVSGNKSKHLNITSLNSYINAIHPRAVSLLTATTTKTSVASRYISLLTAKDVGHHRHWSLLATYSAPCYPLSMYPLATSLAPHYISLTTYPAPTIYIFCPYLGL</sequence>
<evidence type="ECO:0000313" key="2">
    <source>
        <dbReference type="Proteomes" id="UP000297245"/>
    </source>
</evidence>
<dbReference type="AlphaFoldDB" id="A0A4S8KRU1"/>
<organism evidence="1 2">
    <name type="scientific">Dendrothele bispora (strain CBS 962.96)</name>
    <dbReference type="NCBI Taxonomy" id="1314807"/>
    <lineage>
        <taxon>Eukaryota</taxon>
        <taxon>Fungi</taxon>
        <taxon>Dikarya</taxon>
        <taxon>Basidiomycota</taxon>
        <taxon>Agaricomycotina</taxon>
        <taxon>Agaricomycetes</taxon>
        <taxon>Agaricomycetidae</taxon>
        <taxon>Agaricales</taxon>
        <taxon>Agaricales incertae sedis</taxon>
        <taxon>Dendrothele</taxon>
    </lineage>
</organism>
<protein>
    <submittedName>
        <fullName evidence="1">Uncharacterized protein</fullName>
    </submittedName>
</protein>
<keyword evidence="2" id="KW-1185">Reference proteome</keyword>
<evidence type="ECO:0000313" key="1">
    <source>
        <dbReference type="EMBL" id="THU78514.1"/>
    </source>
</evidence>
<name>A0A4S8KRU1_DENBC</name>
<gene>
    <name evidence="1" type="ORF">K435DRAFT_876543</name>
</gene>
<reference evidence="1 2" key="1">
    <citation type="journal article" date="2019" name="Nat. Ecol. Evol.">
        <title>Megaphylogeny resolves global patterns of mushroom evolution.</title>
        <authorList>
            <person name="Varga T."/>
            <person name="Krizsan K."/>
            <person name="Foldi C."/>
            <person name="Dima B."/>
            <person name="Sanchez-Garcia M."/>
            <person name="Sanchez-Ramirez S."/>
            <person name="Szollosi G.J."/>
            <person name="Szarkandi J.G."/>
            <person name="Papp V."/>
            <person name="Albert L."/>
            <person name="Andreopoulos W."/>
            <person name="Angelini C."/>
            <person name="Antonin V."/>
            <person name="Barry K.W."/>
            <person name="Bougher N.L."/>
            <person name="Buchanan P."/>
            <person name="Buyck B."/>
            <person name="Bense V."/>
            <person name="Catcheside P."/>
            <person name="Chovatia M."/>
            <person name="Cooper J."/>
            <person name="Damon W."/>
            <person name="Desjardin D."/>
            <person name="Finy P."/>
            <person name="Geml J."/>
            <person name="Haridas S."/>
            <person name="Hughes K."/>
            <person name="Justo A."/>
            <person name="Karasinski D."/>
            <person name="Kautmanova I."/>
            <person name="Kiss B."/>
            <person name="Kocsube S."/>
            <person name="Kotiranta H."/>
            <person name="LaButti K.M."/>
            <person name="Lechner B.E."/>
            <person name="Liimatainen K."/>
            <person name="Lipzen A."/>
            <person name="Lukacs Z."/>
            <person name="Mihaltcheva S."/>
            <person name="Morgado L.N."/>
            <person name="Niskanen T."/>
            <person name="Noordeloos M.E."/>
            <person name="Ohm R.A."/>
            <person name="Ortiz-Santana B."/>
            <person name="Ovrebo C."/>
            <person name="Racz N."/>
            <person name="Riley R."/>
            <person name="Savchenko A."/>
            <person name="Shiryaev A."/>
            <person name="Soop K."/>
            <person name="Spirin V."/>
            <person name="Szebenyi C."/>
            <person name="Tomsovsky M."/>
            <person name="Tulloss R.E."/>
            <person name="Uehling J."/>
            <person name="Grigoriev I.V."/>
            <person name="Vagvolgyi C."/>
            <person name="Papp T."/>
            <person name="Martin F.M."/>
            <person name="Miettinen O."/>
            <person name="Hibbett D.S."/>
            <person name="Nagy L.G."/>
        </authorList>
    </citation>
    <scope>NUCLEOTIDE SEQUENCE [LARGE SCALE GENOMIC DNA]</scope>
    <source>
        <strain evidence="1 2">CBS 962.96</strain>
    </source>
</reference>